<dbReference type="FunCoup" id="A0A7M7SWS4">
    <property type="interactions" value="867"/>
</dbReference>
<dbReference type="GO" id="GO:0070681">
    <property type="term" value="P:glutaminyl-tRNAGln biosynthesis via transamidation"/>
    <property type="evidence" value="ECO:0000318"/>
    <property type="project" value="GO_Central"/>
</dbReference>
<name>A0A7M7SWS4_STRPU</name>
<dbReference type="AlphaFoldDB" id="A0A7M7SWS4"/>
<dbReference type="OrthoDB" id="1722066at2759"/>
<reference evidence="12" key="2">
    <citation type="submission" date="2021-01" db="UniProtKB">
        <authorList>
            <consortium name="EnsemblMetazoa"/>
        </authorList>
    </citation>
    <scope>IDENTIFICATION</scope>
</reference>
<reference evidence="13" key="1">
    <citation type="submission" date="2015-02" db="EMBL/GenBank/DDBJ databases">
        <title>Genome sequencing for Strongylocentrotus purpuratus.</title>
        <authorList>
            <person name="Murali S."/>
            <person name="Liu Y."/>
            <person name="Vee V."/>
            <person name="English A."/>
            <person name="Wang M."/>
            <person name="Skinner E."/>
            <person name="Han Y."/>
            <person name="Muzny D.M."/>
            <person name="Worley K.C."/>
            <person name="Gibbs R.A."/>
        </authorList>
    </citation>
    <scope>NUCLEOTIDE SEQUENCE</scope>
</reference>
<dbReference type="SMART" id="SM00845">
    <property type="entry name" value="GatB_Yqey"/>
    <property type="match status" value="1"/>
</dbReference>
<dbReference type="GO" id="GO:0050567">
    <property type="term" value="F:glutaminyl-tRNA synthase (glutamine-hydrolyzing) activity"/>
    <property type="evidence" value="ECO:0007669"/>
    <property type="project" value="UniProtKB-UniRule"/>
</dbReference>
<dbReference type="InParanoid" id="A0A7M7SWS4"/>
<dbReference type="OMA" id="ARKWWMG"/>
<evidence type="ECO:0000256" key="4">
    <source>
        <dbReference type="ARBA" id="ARBA00022741"/>
    </source>
</evidence>
<comment type="catalytic activity">
    <reaction evidence="9 10">
        <text>L-glutamyl-tRNA(Gln) + L-glutamine + ATP + H2O = L-glutaminyl-tRNA(Gln) + L-glutamate + ADP + phosphate + H(+)</text>
        <dbReference type="Rhea" id="RHEA:17521"/>
        <dbReference type="Rhea" id="RHEA-COMP:9681"/>
        <dbReference type="Rhea" id="RHEA-COMP:9684"/>
        <dbReference type="ChEBI" id="CHEBI:15377"/>
        <dbReference type="ChEBI" id="CHEBI:15378"/>
        <dbReference type="ChEBI" id="CHEBI:29985"/>
        <dbReference type="ChEBI" id="CHEBI:30616"/>
        <dbReference type="ChEBI" id="CHEBI:43474"/>
        <dbReference type="ChEBI" id="CHEBI:58359"/>
        <dbReference type="ChEBI" id="CHEBI:78520"/>
        <dbReference type="ChEBI" id="CHEBI:78521"/>
        <dbReference type="ChEBI" id="CHEBI:456216"/>
    </reaction>
</comment>
<feature type="domain" description="Asn/Gln amidotransferase" evidence="11">
    <location>
        <begin position="397"/>
        <end position="547"/>
    </location>
</feature>
<dbReference type="InterPro" id="IPR014746">
    <property type="entry name" value="Gln_synth/guanido_kin_cat_dom"/>
</dbReference>
<dbReference type="InterPro" id="IPR018027">
    <property type="entry name" value="Asn/Gln_amidotransferase"/>
</dbReference>
<dbReference type="Gene3D" id="1.10.150.380">
    <property type="entry name" value="GatB domain, N-terminal subdomain"/>
    <property type="match status" value="1"/>
</dbReference>
<comment type="similarity">
    <text evidence="1 10">Belongs to the GatB/GatE family. GatB subfamily.</text>
</comment>
<dbReference type="SUPFAM" id="SSF89095">
    <property type="entry name" value="GatB/YqeY motif"/>
    <property type="match status" value="1"/>
</dbReference>
<dbReference type="InterPro" id="IPR042114">
    <property type="entry name" value="GatB_C_1"/>
</dbReference>
<dbReference type="InterPro" id="IPR004413">
    <property type="entry name" value="GatB"/>
</dbReference>
<dbReference type="GO" id="GO:0005524">
    <property type="term" value="F:ATP binding"/>
    <property type="evidence" value="ECO:0007669"/>
    <property type="project" value="UniProtKB-KW"/>
</dbReference>
<comment type="subcellular location">
    <subcellularLocation>
        <location evidence="10">Mitochondrion</location>
    </subcellularLocation>
</comment>
<dbReference type="Pfam" id="PF02934">
    <property type="entry name" value="GatB_N"/>
    <property type="match status" value="1"/>
</dbReference>
<dbReference type="RefSeq" id="XP_030837023.1">
    <property type="nucleotide sequence ID" value="XM_030981163.1"/>
</dbReference>
<comment type="catalytic activity">
    <reaction evidence="8">
        <text>L-aspartyl-tRNA(Asn) + L-glutamine + ATP + H2O = L-asparaginyl-tRNA(Asn) + L-glutamate + ADP + phosphate + 2 H(+)</text>
        <dbReference type="Rhea" id="RHEA:14513"/>
        <dbReference type="Rhea" id="RHEA-COMP:9674"/>
        <dbReference type="Rhea" id="RHEA-COMP:9677"/>
        <dbReference type="ChEBI" id="CHEBI:15377"/>
        <dbReference type="ChEBI" id="CHEBI:15378"/>
        <dbReference type="ChEBI" id="CHEBI:29985"/>
        <dbReference type="ChEBI" id="CHEBI:30616"/>
        <dbReference type="ChEBI" id="CHEBI:43474"/>
        <dbReference type="ChEBI" id="CHEBI:58359"/>
        <dbReference type="ChEBI" id="CHEBI:78515"/>
        <dbReference type="ChEBI" id="CHEBI:78516"/>
        <dbReference type="ChEBI" id="CHEBI:456216"/>
    </reaction>
</comment>
<comment type="function">
    <text evidence="7">Allows the formation of correctly charged Asn-tRNA(Asn) or Gln-tRNA(Gln) through the transamidation of misacylated Asp-tRNA(Asn) or Glu-tRNA(Gln) in organisms which lack either or both of asparaginyl-tRNA or glutaminyl-tRNA synthetases. The reaction takes place in the presence of glutamine and ATP through an activated phospho-Asp-tRNA(Asn) or phospho-Glu-tRNA(Gln).</text>
</comment>
<dbReference type="EnsemblMetazoa" id="XM_030981163">
    <property type="protein sequence ID" value="XP_030837023"/>
    <property type="gene ID" value="LOC587886"/>
</dbReference>
<organism evidence="12 13">
    <name type="scientific">Strongylocentrotus purpuratus</name>
    <name type="common">Purple sea urchin</name>
    <dbReference type="NCBI Taxonomy" id="7668"/>
    <lineage>
        <taxon>Eukaryota</taxon>
        <taxon>Metazoa</taxon>
        <taxon>Echinodermata</taxon>
        <taxon>Eleutherozoa</taxon>
        <taxon>Echinozoa</taxon>
        <taxon>Echinoidea</taxon>
        <taxon>Euechinoidea</taxon>
        <taxon>Echinacea</taxon>
        <taxon>Camarodonta</taxon>
        <taxon>Echinidea</taxon>
        <taxon>Strongylocentrotidae</taxon>
        <taxon>Strongylocentrotus</taxon>
    </lineage>
</organism>
<comment type="function">
    <text evidence="10">Allows the formation of correctly charged Gln-tRNA(Gln) through the transamidation of misacylated Glu-tRNA(Gln) in the mitochondria. The reaction takes place in the presence of glutamine and ATP through an activated gamma-phospho-Glu-tRNA(Gln).</text>
</comment>
<protein>
    <recommendedName>
        <fullName evidence="10">Glutamyl-tRNA(Gln) amidotransferase subunit B, mitochondrial</fullName>
        <shortName evidence="10">Glu-AdT subunit B</shortName>
        <ecNumber evidence="10">6.3.5.-</ecNumber>
    </recommendedName>
</protein>
<dbReference type="InterPro" id="IPR003789">
    <property type="entry name" value="Asn/Gln_tRNA_amidoTrase-B-like"/>
</dbReference>
<keyword evidence="5 10" id="KW-0067">ATP-binding</keyword>
<evidence type="ECO:0000256" key="6">
    <source>
        <dbReference type="ARBA" id="ARBA00022917"/>
    </source>
</evidence>
<dbReference type="NCBIfam" id="NF004014">
    <property type="entry name" value="PRK05477.1-4"/>
    <property type="match status" value="1"/>
</dbReference>
<dbReference type="GO" id="GO:0030956">
    <property type="term" value="C:glutamyl-tRNA(Gln) amidotransferase complex"/>
    <property type="evidence" value="ECO:0000318"/>
    <property type="project" value="GO_Central"/>
</dbReference>
<keyword evidence="13" id="KW-1185">Reference proteome</keyword>
<evidence type="ECO:0000313" key="13">
    <source>
        <dbReference type="Proteomes" id="UP000007110"/>
    </source>
</evidence>
<evidence type="ECO:0000313" key="12">
    <source>
        <dbReference type="EnsemblMetazoa" id="XP_030837023"/>
    </source>
</evidence>
<dbReference type="HAMAP" id="MF_00121">
    <property type="entry name" value="GatB"/>
    <property type="match status" value="1"/>
</dbReference>
<evidence type="ECO:0000256" key="3">
    <source>
        <dbReference type="ARBA" id="ARBA00022598"/>
    </source>
</evidence>
<dbReference type="InterPro" id="IPR006075">
    <property type="entry name" value="Asn/Gln-tRNA_Trfase_suB/E_cat"/>
</dbReference>
<evidence type="ECO:0000256" key="10">
    <source>
        <dbReference type="HAMAP-Rule" id="MF_03147"/>
    </source>
</evidence>
<evidence type="ECO:0000256" key="7">
    <source>
        <dbReference type="ARBA" id="ARBA00024799"/>
    </source>
</evidence>
<comment type="subunit">
    <text evidence="10">Subunit of the heterotrimeric GatCAB amidotransferase (AdT) complex, composed of A, B and C subunits.</text>
</comment>
<evidence type="ECO:0000256" key="9">
    <source>
        <dbReference type="ARBA" id="ARBA00047913"/>
    </source>
</evidence>
<dbReference type="GO" id="GO:0032543">
    <property type="term" value="P:mitochondrial translation"/>
    <property type="evidence" value="ECO:0000318"/>
    <property type="project" value="GO_Central"/>
</dbReference>
<keyword evidence="10" id="KW-0496">Mitochondrion</keyword>
<dbReference type="NCBIfam" id="TIGR00133">
    <property type="entry name" value="gatB"/>
    <property type="match status" value="1"/>
</dbReference>
<dbReference type="Proteomes" id="UP000007110">
    <property type="component" value="Unassembled WGS sequence"/>
</dbReference>
<dbReference type="PANTHER" id="PTHR11659">
    <property type="entry name" value="GLUTAMYL-TRNA GLN AMIDOTRANSFERASE SUBUNIT B MITOCHONDRIAL AND PROKARYOTIC PET112-RELATED"/>
    <property type="match status" value="1"/>
</dbReference>
<keyword evidence="3 10" id="KW-0436">Ligase</keyword>
<evidence type="ECO:0000256" key="1">
    <source>
        <dbReference type="ARBA" id="ARBA00005306"/>
    </source>
</evidence>
<dbReference type="CTD" id="5188"/>
<dbReference type="PROSITE" id="PS01234">
    <property type="entry name" value="GATB"/>
    <property type="match status" value="1"/>
</dbReference>
<dbReference type="PANTHER" id="PTHR11659:SF0">
    <property type="entry name" value="GLUTAMYL-TRNA(GLN) AMIDOTRANSFERASE SUBUNIT B, MITOCHONDRIAL"/>
    <property type="match status" value="1"/>
</dbReference>
<dbReference type="SUPFAM" id="SSF55931">
    <property type="entry name" value="Glutamine synthetase/guanido kinase"/>
    <property type="match status" value="1"/>
</dbReference>
<proteinExistence type="inferred from homology"/>
<dbReference type="InterPro" id="IPR017959">
    <property type="entry name" value="Asn/Gln-tRNA_amidoTrfase_suB/E"/>
</dbReference>
<dbReference type="Pfam" id="PF02637">
    <property type="entry name" value="GatB_Yqey"/>
    <property type="match status" value="1"/>
</dbReference>
<sequence length="550" mass="61748">MATYIGKSWLSAVGKPVAISPRKLCSKKPINRWKESVRRHYSVNADCSSSHEGWSSMVGLEIHAQILSNTKLFSASKAEFMAPPNSLVSFFDASLPGTLPVLNRRCVEAGVLTALALSCSINMRSVFDRKHYFYADLPAGYQITQQRLPLAVDGQVHFNIFDERRKRPPSYRSVRIKQVQLEQDSGKSLHDEENAETLVDLNRAGVGLMELVTEPDLTNGTDSAALVRELQLLFQALGTCDGKMDEGSLRVDANVSVSRPGQPPGVRSEVKNINSVRFVKQAVDFEIKRHIKLLERGEKIQYETRSFDNSLGITVPMRDKEGKIDYRFMAEPNLPPLILHDNTTIHQSCQPLRAINVDALRDSLPELPRARRQRLADQYAMSLDVAYVLVNEPGLVEYFESVLQEDSTRYSKRVLNWLTTELLKHLNLNHISVSSSPLCASLFGELIDLMQRGTISAKTGKTLTAMIFDGDKRDLMEIIEENGWGLITDEDAIRQICEGIIKNSANTVEEYRRGNKKAINRLMGDVQKETQGRVEPGIAMATFKQLLESR</sequence>
<dbReference type="FunFam" id="1.10.10.410:FF:000001">
    <property type="entry name" value="Aspartyl/glutamyl-tRNA(Asn/Gln) amidotransferase subunit B"/>
    <property type="match status" value="1"/>
</dbReference>
<dbReference type="EC" id="6.3.5.-" evidence="10"/>
<evidence type="ECO:0000256" key="5">
    <source>
        <dbReference type="ARBA" id="ARBA00022840"/>
    </source>
</evidence>
<dbReference type="GO" id="GO:0005739">
    <property type="term" value="C:mitochondrion"/>
    <property type="evidence" value="ECO:0000318"/>
    <property type="project" value="GO_Central"/>
</dbReference>
<keyword evidence="6 10" id="KW-0648">Protein biosynthesis</keyword>
<evidence type="ECO:0000259" key="11">
    <source>
        <dbReference type="SMART" id="SM00845"/>
    </source>
</evidence>
<dbReference type="InterPro" id="IPR023168">
    <property type="entry name" value="GatB_Yqey_C_2"/>
</dbReference>
<dbReference type="KEGG" id="spu:587886"/>
<dbReference type="NCBIfam" id="NF004012">
    <property type="entry name" value="PRK05477.1-2"/>
    <property type="match status" value="1"/>
</dbReference>
<accession>A0A7M7SWS4</accession>
<dbReference type="GeneID" id="587886"/>
<keyword evidence="4 10" id="KW-0547">Nucleotide-binding</keyword>
<dbReference type="Gene3D" id="1.10.10.410">
    <property type="match status" value="1"/>
</dbReference>
<comment type="subunit">
    <text evidence="2">Heterotrimer of A, B and C subunits.</text>
</comment>
<evidence type="ECO:0000256" key="2">
    <source>
        <dbReference type="ARBA" id="ARBA00011123"/>
    </source>
</evidence>
<dbReference type="InterPro" id="IPR017958">
    <property type="entry name" value="Gln-tRNA_amidoTrfase_suB_CS"/>
</dbReference>
<evidence type="ECO:0000256" key="8">
    <source>
        <dbReference type="ARBA" id="ARBA00047380"/>
    </source>
</evidence>